<proteinExistence type="predicted"/>
<evidence type="ECO:0000313" key="1">
    <source>
        <dbReference type="EMBL" id="MBA0797274.1"/>
    </source>
</evidence>
<reference evidence="1 2" key="1">
    <citation type="journal article" date="2019" name="Genome Biol. Evol.">
        <title>Insights into the evolution of the New World diploid cottons (Gossypium, subgenus Houzingenia) based on genome sequencing.</title>
        <authorList>
            <person name="Grover C.E."/>
            <person name="Arick M.A. 2nd"/>
            <person name="Thrash A."/>
            <person name="Conover J.L."/>
            <person name="Sanders W.S."/>
            <person name="Peterson D.G."/>
            <person name="Frelichowski J.E."/>
            <person name="Scheffler J.A."/>
            <person name="Scheffler B.E."/>
            <person name="Wendel J.F."/>
        </authorList>
    </citation>
    <scope>NUCLEOTIDE SEQUENCE [LARGE SCALE GENOMIC DNA]</scope>
    <source>
        <strain evidence="1">0</strain>
        <tissue evidence="1">Leaf</tissue>
    </source>
</reference>
<evidence type="ECO:0008006" key="3">
    <source>
        <dbReference type="Google" id="ProtNLM"/>
    </source>
</evidence>
<comment type="caution">
    <text evidence="1">The sequence shown here is derived from an EMBL/GenBank/DDBJ whole genome shotgun (WGS) entry which is preliminary data.</text>
</comment>
<dbReference type="EMBL" id="JABFAD010000004">
    <property type="protein sequence ID" value="MBA0797274.1"/>
    <property type="molecule type" value="Genomic_DNA"/>
</dbReference>
<accession>A0A7J9GJI3</accession>
<feature type="non-terminal residue" evidence="1">
    <location>
        <position position="1"/>
    </location>
</feature>
<gene>
    <name evidence="1" type="ORF">Gohar_007989</name>
</gene>
<organism evidence="1 2">
    <name type="scientific">Gossypium harknessii</name>
    <dbReference type="NCBI Taxonomy" id="34285"/>
    <lineage>
        <taxon>Eukaryota</taxon>
        <taxon>Viridiplantae</taxon>
        <taxon>Streptophyta</taxon>
        <taxon>Embryophyta</taxon>
        <taxon>Tracheophyta</taxon>
        <taxon>Spermatophyta</taxon>
        <taxon>Magnoliopsida</taxon>
        <taxon>eudicotyledons</taxon>
        <taxon>Gunneridae</taxon>
        <taxon>Pentapetalae</taxon>
        <taxon>rosids</taxon>
        <taxon>malvids</taxon>
        <taxon>Malvales</taxon>
        <taxon>Malvaceae</taxon>
        <taxon>Malvoideae</taxon>
        <taxon>Gossypium</taxon>
    </lineage>
</organism>
<evidence type="ECO:0000313" key="2">
    <source>
        <dbReference type="Proteomes" id="UP000593560"/>
    </source>
</evidence>
<name>A0A7J9GJI3_9ROSI</name>
<sequence>ILEGLKLAWAHDFRQVELEGNNILLICVIQKG</sequence>
<dbReference type="Proteomes" id="UP000593560">
    <property type="component" value="Unassembled WGS sequence"/>
</dbReference>
<keyword evidence="2" id="KW-1185">Reference proteome</keyword>
<protein>
    <recommendedName>
        <fullName evidence="3">RNase H type-1 domain-containing protein</fullName>
    </recommendedName>
</protein>
<dbReference type="AlphaFoldDB" id="A0A7J9GJI3"/>